<evidence type="ECO:0000256" key="1">
    <source>
        <dbReference type="ARBA" id="ARBA00006082"/>
    </source>
</evidence>
<feature type="domain" description="MutL C-terminal dimerisation" evidence="6">
    <location>
        <begin position="428"/>
        <end position="571"/>
    </location>
</feature>
<dbReference type="PANTHER" id="PTHR10073">
    <property type="entry name" value="DNA MISMATCH REPAIR PROTEIN MLH, PMS, MUTL"/>
    <property type="match status" value="1"/>
</dbReference>
<dbReference type="GO" id="GO:0006298">
    <property type="term" value="P:mismatch repair"/>
    <property type="evidence" value="ECO:0007669"/>
    <property type="project" value="UniProtKB-UniRule"/>
</dbReference>
<dbReference type="GO" id="GO:0030983">
    <property type="term" value="F:mismatched DNA binding"/>
    <property type="evidence" value="ECO:0007669"/>
    <property type="project" value="InterPro"/>
</dbReference>
<dbReference type="SMART" id="SM01340">
    <property type="entry name" value="DNA_mis_repair"/>
    <property type="match status" value="1"/>
</dbReference>
<protein>
    <recommendedName>
        <fullName evidence="2 5">DNA mismatch repair protein MutL</fullName>
    </recommendedName>
</protein>
<proteinExistence type="inferred from homology"/>
<evidence type="ECO:0000256" key="3">
    <source>
        <dbReference type="ARBA" id="ARBA00022763"/>
    </source>
</evidence>
<dbReference type="OrthoDB" id="9763467at2"/>
<dbReference type="GO" id="GO:0140664">
    <property type="term" value="F:ATP-dependent DNA damage sensor activity"/>
    <property type="evidence" value="ECO:0007669"/>
    <property type="project" value="InterPro"/>
</dbReference>
<dbReference type="GO" id="GO:0005524">
    <property type="term" value="F:ATP binding"/>
    <property type="evidence" value="ECO:0007669"/>
    <property type="project" value="InterPro"/>
</dbReference>
<name>A0A2S5R9I6_9PROT</name>
<comment type="similarity">
    <text evidence="1 5">Belongs to the DNA mismatch repair MutL/HexB family.</text>
</comment>
<dbReference type="Pfam" id="PF08676">
    <property type="entry name" value="MutL_C"/>
    <property type="match status" value="1"/>
</dbReference>
<dbReference type="NCBIfam" id="TIGR00585">
    <property type="entry name" value="mutl"/>
    <property type="match status" value="1"/>
</dbReference>
<dbReference type="InterPro" id="IPR042120">
    <property type="entry name" value="MutL_C_dimsub"/>
</dbReference>
<sequence length="615" mass="69295">MSSIIRLLEPALINRIAAGEVIERPTSVIKELLENSLDAQASEIHVTVRGGGQSLMRVQDNGHGMNEEDLILSVQRHTTSKLAHSDLWNIHTFGFRGEALASITSISKTTLTSKTKDQPHGWSLHSEGGSLEALKPARCELGTCIEIRDLFFATPARLKFLRSPAQEYRHLNGCLERFLLLNPQVQFFLHLDEKQKVFKATSLEHRIKAVLNVAVLEGFWLEETVHDIHITGWASLPGAHRRQADRIFLYVNQRPVDDRMMIHTIRSAYHDLIPKDRYPWAILFLTIPYVDVDVNVHPAKTQVRFKSPQDIRAALLTTLRKVLFEQGKKSISIYPKPTSSFSSAPDLLPSRMGEVGKFPLIASPSDRGTFLETPPLSVCVPPAFGLKESDNLDFIPQEVPASFKHFTGSKLSCPSSLKEFQGTDLGTPLGQIHNRYIVAVNSHGLVVIDPHGAHERILYEEMKRQWKSFDVQFLIPPLVLSLTEQEKSVVEAHISTLAEVGFPLEYQKDGFVLKGIPAVLHEHAPQALWESLLHHLTQDEFSSAQELQQNLLHPMLAHWACRKSIFLGDALSLEEMNALLRAMERTPHSAQCNHGRKVYCLFSMAHIATWFDRDP</sequence>
<dbReference type="InterPro" id="IPR014721">
    <property type="entry name" value="Ribsml_uS5_D2-typ_fold_subgr"/>
</dbReference>
<dbReference type="Gene3D" id="3.30.1370.100">
    <property type="entry name" value="MutL, C-terminal domain, regulatory subdomain"/>
    <property type="match status" value="1"/>
</dbReference>
<dbReference type="PANTHER" id="PTHR10073:SF12">
    <property type="entry name" value="DNA MISMATCH REPAIR PROTEIN MLH1"/>
    <property type="match status" value="1"/>
</dbReference>
<dbReference type="Pfam" id="PF13589">
    <property type="entry name" value="HATPase_c_3"/>
    <property type="match status" value="1"/>
</dbReference>
<dbReference type="FunFam" id="3.30.565.10:FF:000003">
    <property type="entry name" value="DNA mismatch repair endonuclease MutL"/>
    <property type="match status" value="1"/>
</dbReference>
<dbReference type="InterPro" id="IPR038973">
    <property type="entry name" value="MutL/Mlh/Pms-like"/>
</dbReference>
<dbReference type="InterPro" id="IPR042121">
    <property type="entry name" value="MutL_C_regsub"/>
</dbReference>
<dbReference type="Pfam" id="PF01119">
    <property type="entry name" value="DNA_mis_repair"/>
    <property type="match status" value="1"/>
</dbReference>
<dbReference type="Gene3D" id="3.30.230.10">
    <property type="match status" value="1"/>
</dbReference>
<evidence type="ECO:0000313" key="8">
    <source>
        <dbReference type="EMBL" id="PPE03795.1"/>
    </source>
</evidence>
<dbReference type="InterPro" id="IPR014790">
    <property type="entry name" value="MutL_C"/>
</dbReference>
<comment type="caution">
    <text evidence="8">The sequence shown here is derived from an EMBL/GenBank/DDBJ whole genome shotgun (WGS) entry which is preliminary data.</text>
</comment>
<dbReference type="GO" id="GO:0032300">
    <property type="term" value="C:mismatch repair complex"/>
    <property type="evidence" value="ECO:0007669"/>
    <property type="project" value="InterPro"/>
</dbReference>
<feature type="domain" description="DNA mismatch repair protein S5" evidence="7">
    <location>
        <begin position="207"/>
        <end position="324"/>
    </location>
</feature>
<dbReference type="SMART" id="SM00853">
    <property type="entry name" value="MutL_C"/>
    <property type="match status" value="1"/>
</dbReference>
<reference evidence="8 9" key="1">
    <citation type="submission" date="2017-11" db="EMBL/GenBank/DDBJ databases">
        <title>Comparative genomic analysis of Holospora spp., intranuclear symbionts of paramecia.</title>
        <authorList>
            <person name="Garushyants S.K."/>
            <person name="Beliavskaya A."/>
            <person name="Malko D.B."/>
            <person name="Logacheva M.D."/>
            <person name="Rautian M.S."/>
            <person name="Gelfand M.S."/>
        </authorList>
    </citation>
    <scope>NUCLEOTIDE SEQUENCE [LARGE SCALE GENOMIC DNA]</scope>
    <source>
        <strain evidence="9">02AZ16</strain>
    </source>
</reference>
<evidence type="ECO:0000259" key="7">
    <source>
        <dbReference type="SMART" id="SM01340"/>
    </source>
</evidence>
<gene>
    <name evidence="5" type="primary">mutL</name>
    <name evidence="8" type="ORF">HCUR_00810</name>
</gene>
<dbReference type="EMBL" id="PHHC01000082">
    <property type="protein sequence ID" value="PPE03795.1"/>
    <property type="molecule type" value="Genomic_DNA"/>
</dbReference>
<dbReference type="GO" id="GO:0016887">
    <property type="term" value="F:ATP hydrolysis activity"/>
    <property type="evidence" value="ECO:0007669"/>
    <property type="project" value="InterPro"/>
</dbReference>
<dbReference type="SUPFAM" id="SSF55874">
    <property type="entry name" value="ATPase domain of HSP90 chaperone/DNA topoisomerase II/histidine kinase"/>
    <property type="match status" value="1"/>
</dbReference>
<dbReference type="AlphaFoldDB" id="A0A2S5R9I6"/>
<keyword evidence="4 5" id="KW-0234">DNA repair</keyword>
<dbReference type="InterPro" id="IPR013507">
    <property type="entry name" value="DNA_mismatch_S5_2-like"/>
</dbReference>
<evidence type="ECO:0000259" key="6">
    <source>
        <dbReference type="SMART" id="SM00853"/>
    </source>
</evidence>
<dbReference type="Gene3D" id="3.30.565.10">
    <property type="entry name" value="Histidine kinase-like ATPase, C-terminal domain"/>
    <property type="match status" value="1"/>
</dbReference>
<dbReference type="PROSITE" id="PS00058">
    <property type="entry name" value="DNA_MISMATCH_REPAIR_1"/>
    <property type="match status" value="1"/>
</dbReference>
<dbReference type="CDD" id="cd16926">
    <property type="entry name" value="HATPase_MutL-MLH-PMS-like"/>
    <property type="match status" value="1"/>
</dbReference>
<dbReference type="SUPFAM" id="SSF54211">
    <property type="entry name" value="Ribosomal protein S5 domain 2-like"/>
    <property type="match status" value="1"/>
</dbReference>
<evidence type="ECO:0000313" key="9">
    <source>
        <dbReference type="Proteomes" id="UP000239425"/>
    </source>
</evidence>
<evidence type="ECO:0000256" key="4">
    <source>
        <dbReference type="ARBA" id="ARBA00023204"/>
    </source>
</evidence>
<organism evidence="8 9">
    <name type="scientific">Holospora curviuscula</name>
    <dbReference type="NCBI Taxonomy" id="1082868"/>
    <lineage>
        <taxon>Bacteria</taxon>
        <taxon>Pseudomonadati</taxon>
        <taxon>Pseudomonadota</taxon>
        <taxon>Alphaproteobacteria</taxon>
        <taxon>Holosporales</taxon>
        <taxon>Holosporaceae</taxon>
        <taxon>Holospora</taxon>
    </lineage>
</organism>
<keyword evidence="9" id="KW-1185">Reference proteome</keyword>
<dbReference type="InterPro" id="IPR014762">
    <property type="entry name" value="DNA_mismatch_repair_CS"/>
</dbReference>
<dbReference type="InterPro" id="IPR020568">
    <property type="entry name" value="Ribosomal_Su5_D2-typ_SF"/>
</dbReference>
<dbReference type="RefSeq" id="WP_104206826.1">
    <property type="nucleotide sequence ID" value="NZ_PHHC01000082.1"/>
</dbReference>
<dbReference type="Proteomes" id="UP000239425">
    <property type="component" value="Unassembled WGS sequence"/>
</dbReference>
<comment type="function">
    <text evidence="5">This protein is involved in the repair of mismatches in DNA. It is required for dam-dependent methyl-directed DNA mismatch repair. May act as a 'molecular matchmaker', a protein that promotes the formation of a stable complex between two or more DNA-binding proteins in an ATP-dependent manner without itself being part of a final effector complex.</text>
</comment>
<dbReference type="InterPro" id="IPR002099">
    <property type="entry name" value="MutL/Mlh/PMS"/>
</dbReference>
<dbReference type="InterPro" id="IPR036890">
    <property type="entry name" value="HATPase_C_sf"/>
</dbReference>
<dbReference type="Gene3D" id="3.30.1540.20">
    <property type="entry name" value="MutL, C-terminal domain, dimerisation subdomain"/>
    <property type="match status" value="1"/>
</dbReference>
<accession>A0A2S5R9I6</accession>
<keyword evidence="3 5" id="KW-0227">DNA damage</keyword>
<dbReference type="InterPro" id="IPR037198">
    <property type="entry name" value="MutL_C_sf"/>
</dbReference>
<evidence type="ECO:0000256" key="2">
    <source>
        <dbReference type="ARBA" id="ARBA00021975"/>
    </source>
</evidence>
<evidence type="ECO:0000256" key="5">
    <source>
        <dbReference type="HAMAP-Rule" id="MF_00149"/>
    </source>
</evidence>
<dbReference type="HAMAP" id="MF_00149">
    <property type="entry name" value="DNA_mis_repair"/>
    <property type="match status" value="1"/>
</dbReference>
<dbReference type="InterPro" id="IPR020667">
    <property type="entry name" value="DNA_mismatch_repair_MutL"/>
</dbReference>
<dbReference type="CDD" id="cd00782">
    <property type="entry name" value="MutL_Trans"/>
    <property type="match status" value="1"/>
</dbReference>
<dbReference type="SUPFAM" id="SSF118116">
    <property type="entry name" value="DNA mismatch repair protein MutL"/>
    <property type="match status" value="1"/>
</dbReference>